<evidence type="ECO:0000256" key="1">
    <source>
        <dbReference type="ARBA" id="ARBA00004141"/>
    </source>
</evidence>
<dbReference type="OrthoDB" id="664300at2759"/>
<evidence type="ECO:0000256" key="3">
    <source>
        <dbReference type="ARBA" id="ARBA00022692"/>
    </source>
</evidence>
<feature type="non-terminal residue" evidence="7">
    <location>
        <position position="257"/>
    </location>
</feature>
<keyword evidence="8" id="KW-1185">Reference proteome</keyword>
<feature type="transmembrane region" description="Helical" evidence="6">
    <location>
        <begin position="6"/>
        <end position="31"/>
    </location>
</feature>
<protein>
    <recommendedName>
        <fullName evidence="9">Senescence-associated protein</fullName>
    </recommendedName>
</protein>
<organism evidence="7 8">
    <name type="scientific">Genlisea aurea</name>
    <dbReference type="NCBI Taxonomy" id="192259"/>
    <lineage>
        <taxon>Eukaryota</taxon>
        <taxon>Viridiplantae</taxon>
        <taxon>Streptophyta</taxon>
        <taxon>Embryophyta</taxon>
        <taxon>Tracheophyta</taxon>
        <taxon>Spermatophyta</taxon>
        <taxon>Magnoliopsida</taxon>
        <taxon>eudicotyledons</taxon>
        <taxon>Gunneridae</taxon>
        <taxon>Pentapetalae</taxon>
        <taxon>asterids</taxon>
        <taxon>lamiids</taxon>
        <taxon>Lamiales</taxon>
        <taxon>Lentibulariaceae</taxon>
        <taxon>Genlisea</taxon>
    </lineage>
</organism>
<comment type="subcellular location">
    <subcellularLocation>
        <location evidence="1">Membrane</location>
        <topology evidence="1">Multi-pass membrane protein</topology>
    </subcellularLocation>
</comment>
<dbReference type="InterPro" id="IPR044991">
    <property type="entry name" value="TET_plant"/>
</dbReference>
<evidence type="ECO:0008006" key="9">
    <source>
        <dbReference type="Google" id="ProtNLM"/>
    </source>
</evidence>
<accession>S8C207</accession>
<evidence type="ECO:0000313" key="8">
    <source>
        <dbReference type="Proteomes" id="UP000015453"/>
    </source>
</evidence>
<evidence type="ECO:0000256" key="6">
    <source>
        <dbReference type="SAM" id="Phobius"/>
    </source>
</evidence>
<feature type="transmembrane region" description="Helical" evidence="6">
    <location>
        <begin position="71"/>
        <end position="95"/>
    </location>
</feature>
<keyword evidence="3 6" id="KW-0812">Transmembrane</keyword>
<dbReference type="Pfam" id="PF00335">
    <property type="entry name" value="Tetraspanin"/>
    <property type="match status" value="1"/>
</dbReference>
<dbReference type="Proteomes" id="UP000015453">
    <property type="component" value="Unassembled WGS sequence"/>
</dbReference>
<proteinExistence type="inferred from homology"/>
<comment type="similarity">
    <text evidence="2">Belongs to the tetraspanin (TM4SF) family.</text>
</comment>
<dbReference type="EMBL" id="AUSU01007298">
    <property type="protein sequence ID" value="EPS60790.1"/>
    <property type="molecule type" value="Genomic_DNA"/>
</dbReference>
<feature type="transmembrane region" description="Helical" evidence="6">
    <location>
        <begin position="230"/>
        <end position="253"/>
    </location>
</feature>
<sequence length="257" mass="28557">MAVSKNFTALLNVVTLISSIPVVSVVIWLASKPDNDCIRWLRWPFLVIGAALLLIALAGFLGAYFDMKGLLSVYLVCMSMLIVLVSLFLVIASIVTRRRGDYSVPGAAFREYDLEGYSSWFREQVVDGDNNWLGIRACLIDSGTCDKLNRKLITASQFYASDLSPIQSGCCKPPVACGFQYWSPTTWMGTSNTLNADCAIWSNDPSFLCYDCDSCKAAFLENIVREWHRVGILLLLVALVFLICSLLVAFRAFRSVK</sequence>
<dbReference type="PANTHER" id="PTHR32191">
    <property type="entry name" value="TETRASPANIN-8-RELATED"/>
    <property type="match status" value="1"/>
</dbReference>
<keyword evidence="4 6" id="KW-1133">Transmembrane helix</keyword>
<dbReference type="GO" id="GO:0016020">
    <property type="term" value="C:membrane"/>
    <property type="evidence" value="ECO:0007669"/>
    <property type="project" value="UniProtKB-SubCell"/>
</dbReference>
<evidence type="ECO:0000256" key="2">
    <source>
        <dbReference type="ARBA" id="ARBA00006840"/>
    </source>
</evidence>
<gene>
    <name evidence="7" type="ORF">M569_14011</name>
</gene>
<name>S8C207_9LAMI</name>
<keyword evidence="5 6" id="KW-0472">Membrane</keyword>
<dbReference type="AlphaFoldDB" id="S8C207"/>
<evidence type="ECO:0000256" key="5">
    <source>
        <dbReference type="ARBA" id="ARBA00023136"/>
    </source>
</evidence>
<feature type="transmembrane region" description="Helical" evidence="6">
    <location>
        <begin position="43"/>
        <end position="65"/>
    </location>
</feature>
<evidence type="ECO:0000256" key="4">
    <source>
        <dbReference type="ARBA" id="ARBA00022989"/>
    </source>
</evidence>
<comment type="caution">
    <text evidence="7">The sequence shown here is derived from an EMBL/GenBank/DDBJ whole genome shotgun (WGS) entry which is preliminary data.</text>
</comment>
<dbReference type="GO" id="GO:0009734">
    <property type="term" value="P:auxin-activated signaling pathway"/>
    <property type="evidence" value="ECO:0007669"/>
    <property type="project" value="InterPro"/>
</dbReference>
<reference evidence="7 8" key="1">
    <citation type="journal article" date="2013" name="BMC Genomics">
        <title>The miniature genome of a carnivorous plant Genlisea aurea contains a low number of genes and short non-coding sequences.</title>
        <authorList>
            <person name="Leushkin E.V."/>
            <person name="Sutormin R.A."/>
            <person name="Nabieva E.R."/>
            <person name="Penin A.A."/>
            <person name="Kondrashov A.S."/>
            <person name="Logacheva M.D."/>
        </authorList>
    </citation>
    <scope>NUCLEOTIDE SEQUENCE [LARGE SCALE GENOMIC DNA]</scope>
</reference>
<evidence type="ECO:0000313" key="7">
    <source>
        <dbReference type="EMBL" id="EPS60790.1"/>
    </source>
</evidence>
<dbReference type="InterPro" id="IPR018499">
    <property type="entry name" value="Tetraspanin/Peripherin"/>
</dbReference>